<feature type="transmembrane region" description="Helical" evidence="2">
    <location>
        <begin position="146"/>
        <end position="169"/>
    </location>
</feature>
<evidence type="ECO:0000313" key="4">
    <source>
        <dbReference type="Proteomes" id="UP000807025"/>
    </source>
</evidence>
<organism evidence="3 4">
    <name type="scientific">Pleurotus eryngii</name>
    <name type="common">Boletus of the steppes</name>
    <dbReference type="NCBI Taxonomy" id="5323"/>
    <lineage>
        <taxon>Eukaryota</taxon>
        <taxon>Fungi</taxon>
        <taxon>Dikarya</taxon>
        <taxon>Basidiomycota</taxon>
        <taxon>Agaricomycotina</taxon>
        <taxon>Agaricomycetes</taxon>
        <taxon>Agaricomycetidae</taxon>
        <taxon>Agaricales</taxon>
        <taxon>Pleurotineae</taxon>
        <taxon>Pleurotaceae</taxon>
        <taxon>Pleurotus</taxon>
    </lineage>
</organism>
<keyword evidence="2" id="KW-1133">Transmembrane helix</keyword>
<keyword evidence="4" id="KW-1185">Reference proteome</keyword>
<feature type="compositionally biased region" description="Low complexity" evidence="1">
    <location>
        <begin position="362"/>
        <end position="373"/>
    </location>
</feature>
<protein>
    <submittedName>
        <fullName evidence="3">Uncharacterized protein</fullName>
    </submittedName>
</protein>
<dbReference type="Proteomes" id="UP000807025">
    <property type="component" value="Unassembled WGS sequence"/>
</dbReference>
<name>A0A9P5ZR84_PLEER</name>
<feature type="compositionally biased region" description="Low complexity" evidence="1">
    <location>
        <begin position="101"/>
        <end position="119"/>
    </location>
</feature>
<feature type="compositionally biased region" description="Low complexity" evidence="1">
    <location>
        <begin position="301"/>
        <end position="316"/>
    </location>
</feature>
<accession>A0A9P5ZR84</accession>
<keyword evidence="2" id="KW-0812">Transmembrane</keyword>
<feature type="region of interest" description="Disordered" evidence="1">
    <location>
        <begin position="1"/>
        <end position="119"/>
    </location>
</feature>
<reference evidence="3" key="1">
    <citation type="submission" date="2020-11" db="EMBL/GenBank/DDBJ databases">
        <authorList>
            <consortium name="DOE Joint Genome Institute"/>
            <person name="Ahrendt S."/>
            <person name="Riley R."/>
            <person name="Andreopoulos W."/>
            <person name="Labutti K."/>
            <person name="Pangilinan J."/>
            <person name="Ruiz-Duenas F.J."/>
            <person name="Barrasa J.M."/>
            <person name="Sanchez-Garcia M."/>
            <person name="Camarero S."/>
            <person name="Miyauchi S."/>
            <person name="Serrano A."/>
            <person name="Linde D."/>
            <person name="Babiker R."/>
            <person name="Drula E."/>
            <person name="Ayuso-Fernandez I."/>
            <person name="Pacheco R."/>
            <person name="Padilla G."/>
            <person name="Ferreira P."/>
            <person name="Barriuso J."/>
            <person name="Kellner H."/>
            <person name="Castanera R."/>
            <person name="Alfaro M."/>
            <person name="Ramirez L."/>
            <person name="Pisabarro A.G."/>
            <person name="Kuo A."/>
            <person name="Tritt A."/>
            <person name="Lipzen A."/>
            <person name="He G."/>
            <person name="Yan M."/>
            <person name="Ng V."/>
            <person name="Cullen D."/>
            <person name="Martin F."/>
            <person name="Rosso M.-N."/>
            <person name="Henrissat B."/>
            <person name="Hibbett D."/>
            <person name="Martinez A.T."/>
            <person name="Grigoriev I.V."/>
        </authorList>
    </citation>
    <scope>NUCLEOTIDE SEQUENCE</scope>
    <source>
        <strain evidence="3">ATCC 90797</strain>
    </source>
</reference>
<dbReference type="OrthoDB" id="2596855at2759"/>
<feature type="region of interest" description="Disordered" evidence="1">
    <location>
        <begin position="353"/>
        <end position="373"/>
    </location>
</feature>
<proteinExistence type="predicted"/>
<comment type="caution">
    <text evidence="3">The sequence shown here is derived from an EMBL/GenBank/DDBJ whole genome shotgun (WGS) entry which is preliminary data.</text>
</comment>
<feature type="region of interest" description="Disordered" evidence="1">
    <location>
        <begin position="301"/>
        <end position="338"/>
    </location>
</feature>
<feature type="transmembrane region" description="Helical" evidence="2">
    <location>
        <begin position="189"/>
        <end position="207"/>
    </location>
</feature>
<sequence length="373" mass="40426">MISIVDASTSSFSSPGPSTSTSSLTRATAITEPISSASASGSSQERRPEAEPLPSKRGEIGYREEDDQVAGPSDSNNADFPMPSRHPADRDLPPPPAIHVSTASTDNSPSSASSISSTDTTARAKVNQKLIFGFFNKSKVYWGVRLATLLTFAAQVIILGGTIAAWVVAVQRVQPGSSSGRELKGTSSFIFVHVVFAIATLSQLLFIERRIFRLRAERYAHLHAGEMLPTSRRFGRNPHMDSLIALSPWNRPPLPTYASALAQSGVGTGDVEDHLIAAPPPPAYGNTRGSTLLLAGFLPNSSRAQRPRSQASQASQLRVDSDDRPSRPVSYMSRDEEWDTICDAERARRLEATLSRLERPSSRLSQQSRTSRR</sequence>
<evidence type="ECO:0000256" key="2">
    <source>
        <dbReference type="SAM" id="Phobius"/>
    </source>
</evidence>
<evidence type="ECO:0000313" key="3">
    <source>
        <dbReference type="EMBL" id="KAF9492017.1"/>
    </source>
</evidence>
<evidence type="ECO:0000256" key="1">
    <source>
        <dbReference type="SAM" id="MobiDB-lite"/>
    </source>
</evidence>
<feature type="compositionally biased region" description="Basic and acidic residues" evidence="1">
    <location>
        <begin position="44"/>
        <end position="63"/>
    </location>
</feature>
<keyword evidence="2" id="KW-0472">Membrane</keyword>
<feature type="compositionally biased region" description="Low complexity" evidence="1">
    <location>
        <begin position="8"/>
        <end position="43"/>
    </location>
</feature>
<dbReference type="AlphaFoldDB" id="A0A9P5ZR84"/>
<gene>
    <name evidence="3" type="ORF">BDN71DRAFT_1240086</name>
</gene>
<dbReference type="EMBL" id="MU154608">
    <property type="protein sequence ID" value="KAF9492017.1"/>
    <property type="molecule type" value="Genomic_DNA"/>
</dbReference>